<reference evidence="1" key="1">
    <citation type="submission" date="2018-10" db="EMBL/GenBank/DDBJ databases">
        <title>Effector identification in a new, highly contiguous assembly of the strawberry crown rot pathogen Phytophthora cactorum.</title>
        <authorList>
            <person name="Armitage A.D."/>
            <person name="Nellist C.F."/>
            <person name="Bates H."/>
            <person name="Vickerstaff R.J."/>
            <person name="Harrison R.J."/>
        </authorList>
    </citation>
    <scope>NUCLEOTIDE SEQUENCE</scope>
    <source>
        <strain evidence="1">4040</strain>
    </source>
</reference>
<organism evidence="1 2">
    <name type="scientific">Phytophthora cactorum</name>
    <dbReference type="NCBI Taxonomy" id="29920"/>
    <lineage>
        <taxon>Eukaryota</taxon>
        <taxon>Sar</taxon>
        <taxon>Stramenopiles</taxon>
        <taxon>Oomycota</taxon>
        <taxon>Peronosporomycetes</taxon>
        <taxon>Peronosporales</taxon>
        <taxon>Peronosporaceae</taxon>
        <taxon>Phytophthora</taxon>
    </lineage>
</organism>
<proteinExistence type="predicted"/>
<evidence type="ECO:0000313" key="2">
    <source>
        <dbReference type="Proteomes" id="UP000736787"/>
    </source>
</evidence>
<protein>
    <submittedName>
        <fullName evidence="1">Uncharacterized protein</fullName>
    </submittedName>
</protein>
<dbReference type="AlphaFoldDB" id="A0A8T1AQ37"/>
<sequence length="51" mass="5444">MLKLKGAFVHDQGLNDEIASLVQSRGMWRSAAVLRTPAACHRGIAPDAANV</sequence>
<comment type="caution">
    <text evidence="1">The sequence shown here is derived from an EMBL/GenBank/DDBJ whole genome shotgun (WGS) entry which is preliminary data.</text>
</comment>
<name>A0A8T1AQ37_9STRA</name>
<evidence type="ECO:0000313" key="1">
    <source>
        <dbReference type="EMBL" id="KAG2887471.1"/>
    </source>
</evidence>
<dbReference type="EMBL" id="RCMK01001867">
    <property type="protein sequence ID" value="KAG2887471.1"/>
    <property type="molecule type" value="Genomic_DNA"/>
</dbReference>
<accession>A0A8T1AQ37</accession>
<dbReference type="Proteomes" id="UP000736787">
    <property type="component" value="Unassembled WGS sequence"/>
</dbReference>
<gene>
    <name evidence="1" type="ORF">PC117_g25151</name>
</gene>